<dbReference type="Gene3D" id="1.10.260.40">
    <property type="entry name" value="lambda repressor-like DNA-binding domains"/>
    <property type="match status" value="1"/>
</dbReference>
<dbReference type="InterPro" id="IPR010982">
    <property type="entry name" value="Lambda_DNA-bd_dom_sf"/>
</dbReference>
<dbReference type="Proteomes" id="UP000663908">
    <property type="component" value="Chromosome"/>
</dbReference>
<keyword evidence="3" id="KW-1185">Reference proteome</keyword>
<dbReference type="Gene3D" id="1.25.40.10">
    <property type="entry name" value="Tetratricopeptide repeat domain"/>
    <property type="match status" value="1"/>
</dbReference>
<dbReference type="PROSITE" id="PS50943">
    <property type="entry name" value="HTH_CROC1"/>
    <property type="match status" value="1"/>
</dbReference>
<dbReference type="EMBL" id="CP071839">
    <property type="protein sequence ID" value="QTE00474.1"/>
    <property type="molecule type" value="Genomic_DNA"/>
</dbReference>
<gene>
    <name evidence="2" type="ORF">S1361_24300</name>
</gene>
<evidence type="ECO:0000313" key="3">
    <source>
        <dbReference type="Proteomes" id="UP000663908"/>
    </source>
</evidence>
<accession>A0ABX7TY98</accession>
<dbReference type="RefSeq" id="WP_208033894.1">
    <property type="nucleotide sequence ID" value="NZ_CP071839.1"/>
</dbReference>
<reference evidence="2 3" key="1">
    <citation type="submission" date="2021-03" db="EMBL/GenBank/DDBJ databases">
        <title>Complete genome sequence of Streptomyces cyanogenus S136, producer of anticancer angucycline landomycin A.</title>
        <authorList>
            <person name="Hrab P."/>
            <person name="Ruckert C."/>
            <person name="Busche T."/>
            <person name="Ostash I."/>
            <person name="Kalinowski J."/>
            <person name="Fedorenko V."/>
            <person name="Yushchuk O."/>
            <person name="Ostash B."/>
        </authorList>
    </citation>
    <scope>NUCLEOTIDE SEQUENCE [LARGE SCALE GENOMIC DNA]</scope>
    <source>
        <strain evidence="2 3">S136</strain>
    </source>
</reference>
<sequence length="415" mass="45023">MSLAERRKARGLTQEGFAFAVGVDRRTVGRWERGRSKPRPYQRPKVAEVLQIDLDELDALLGPAEALPEPQGVVSKAHRGSGDTEEMIRREFLRLMAVSGALAAVPMEGADALTEGALRGGADDFERMNGHLWQVYQLARAKHSVRSIVQSQLGALNDALRGGGDRANVFCLAAGDLFQLAGELAFDANRYGDATASYSLAASASKEAGNYDLWACALIRSAYVDLSEERYRRAAETLGAARRVALHGDSSLSTRHWAAAVQAEAYAWMGDFDACEEALDEAEKVSNLSGEVSNGGWLRFDGSRLAEERGARYLQLNRLVLAEAALKDALRLKPLASGQSFRRRGAVLVDLAAIGAKRKDSDQVVQYGLEALRLARESGSGYVARRLQTLTAELGTFGRDRRIAELTAEIGTLPA</sequence>
<evidence type="ECO:0000259" key="1">
    <source>
        <dbReference type="PROSITE" id="PS50943"/>
    </source>
</evidence>
<dbReference type="Pfam" id="PF01381">
    <property type="entry name" value="HTH_3"/>
    <property type="match status" value="1"/>
</dbReference>
<evidence type="ECO:0000313" key="2">
    <source>
        <dbReference type="EMBL" id="QTE00474.1"/>
    </source>
</evidence>
<dbReference type="SUPFAM" id="SSF48452">
    <property type="entry name" value="TPR-like"/>
    <property type="match status" value="1"/>
</dbReference>
<name>A0ABX7TY98_STRCY</name>
<dbReference type="SUPFAM" id="SSF47413">
    <property type="entry name" value="lambda repressor-like DNA-binding domains"/>
    <property type="match status" value="1"/>
</dbReference>
<proteinExistence type="predicted"/>
<dbReference type="SMART" id="SM00530">
    <property type="entry name" value="HTH_XRE"/>
    <property type="match status" value="1"/>
</dbReference>
<dbReference type="InterPro" id="IPR001387">
    <property type="entry name" value="Cro/C1-type_HTH"/>
</dbReference>
<feature type="domain" description="HTH cro/C1-type" evidence="1">
    <location>
        <begin position="3"/>
        <end position="57"/>
    </location>
</feature>
<dbReference type="InterPro" id="IPR011990">
    <property type="entry name" value="TPR-like_helical_dom_sf"/>
</dbReference>
<organism evidence="2 3">
    <name type="scientific">Streptomyces cyanogenus</name>
    <dbReference type="NCBI Taxonomy" id="80860"/>
    <lineage>
        <taxon>Bacteria</taxon>
        <taxon>Bacillati</taxon>
        <taxon>Actinomycetota</taxon>
        <taxon>Actinomycetes</taxon>
        <taxon>Kitasatosporales</taxon>
        <taxon>Streptomycetaceae</taxon>
        <taxon>Streptomyces</taxon>
    </lineage>
</organism>
<protein>
    <submittedName>
        <fullName evidence="2">Helix-turn-helix protein</fullName>
    </submittedName>
</protein>
<dbReference type="CDD" id="cd00093">
    <property type="entry name" value="HTH_XRE"/>
    <property type="match status" value="1"/>
</dbReference>